<keyword evidence="1" id="KW-0812">Transmembrane</keyword>
<dbReference type="Proteomes" id="UP001319200">
    <property type="component" value="Unassembled WGS sequence"/>
</dbReference>
<reference evidence="2 3" key="1">
    <citation type="submission" date="2021-05" db="EMBL/GenBank/DDBJ databases">
        <title>A Polyphasic approach of four new species of the genus Ohtaekwangia: Ohtaekwangia histidinii sp. nov., Ohtaekwangia cretensis sp. nov., Ohtaekwangia indiensis sp. nov., Ohtaekwangia reichenbachii sp. nov. from diverse environment.</title>
        <authorList>
            <person name="Octaviana S."/>
        </authorList>
    </citation>
    <scope>NUCLEOTIDE SEQUENCE [LARGE SCALE GENOMIC DNA]</scope>
    <source>
        <strain evidence="2 3">PWU4</strain>
    </source>
</reference>
<evidence type="ECO:0000256" key="1">
    <source>
        <dbReference type="SAM" id="Phobius"/>
    </source>
</evidence>
<feature type="transmembrane region" description="Helical" evidence="1">
    <location>
        <begin position="109"/>
        <end position="132"/>
    </location>
</feature>
<feature type="transmembrane region" description="Helical" evidence="1">
    <location>
        <begin position="12"/>
        <end position="31"/>
    </location>
</feature>
<evidence type="ECO:0000313" key="2">
    <source>
        <dbReference type="EMBL" id="MBT1695903.1"/>
    </source>
</evidence>
<evidence type="ECO:0000313" key="3">
    <source>
        <dbReference type="Proteomes" id="UP001319200"/>
    </source>
</evidence>
<name>A0AAP2GLK4_9BACT</name>
<protein>
    <submittedName>
        <fullName evidence="2">Uncharacterized protein</fullName>
    </submittedName>
</protein>
<organism evidence="2 3">
    <name type="scientific">Chryseosolibacter histidini</name>
    <dbReference type="NCBI Taxonomy" id="2782349"/>
    <lineage>
        <taxon>Bacteria</taxon>
        <taxon>Pseudomonadati</taxon>
        <taxon>Bacteroidota</taxon>
        <taxon>Cytophagia</taxon>
        <taxon>Cytophagales</taxon>
        <taxon>Chryseotaleaceae</taxon>
        <taxon>Chryseosolibacter</taxon>
    </lineage>
</organism>
<keyword evidence="1" id="KW-1133">Transmembrane helix</keyword>
<comment type="caution">
    <text evidence="2">The sequence shown here is derived from an EMBL/GenBank/DDBJ whole genome shotgun (WGS) entry which is preliminary data.</text>
</comment>
<dbReference type="EMBL" id="JAHESF010000002">
    <property type="protein sequence ID" value="MBT1695903.1"/>
    <property type="molecule type" value="Genomic_DNA"/>
</dbReference>
<dbReference type="RefSeq" id="WP_254160696.1">
    <property type="nucleotide sequence ID" value="NZ_JAHESF010000002.1"/>
</dbReference>
<dbReference type="AlphaFoldDB" id="A0AAP2GLK4"/>
<gene>
    <name evidence="2" type="ORF">KK083_03380</name>
</gene>
<sequence length="177" mass="20573">MNKIVTYLESKEVVFHGALILIILYVPHAGHLFKQLEHLDMSFFGYSVLNWVYGIALAAVIEFIILVFIINGYRNTGKFYAVVSFFLNAFYYDYWFVAVQEPTMMNIKLTGISFVICLTHSLSVWQLSELFYNRLKADKDKVVEYWCPECEAGPFPNKRSLDGHISKGHKWKEKMGH</sequence>
<keyword evidence="3" id="KW-1185">Reference proteome</keyword>
<keyword evidence="1" id="KW-0472">Membrane</keyword>
<proteinExistence type="predicted"/>
<feature type="transmembrane region" description="Helical" evidence="1">
    <location>
        <begin position="51"/>
        <end position="72"/>
    </location>
</feature>
<feature type="transmembrane region" description="Helical" evidence="1">
    <location>
        <begin position="79"/>
        <end position="97"/>
    </location>
</feature>
<accession>A0AAP2GLK4</accession>